<reference evidence="5" key="3">
    <citation type="submission" date="2015-06" db="UniProtKB">
        <authorList>
            <consortium name="EnsemblMetazoa"/>
        </authorList>
    </citation>
    <scope>IDENTIFICATION</scope>
</reference>
<keyword evidence="6" id="KW-1185">Reference proteome</keyword>
<feature type="transmembrane region" description="Helical" evidence="2">
    <location>
        <begin position="12"/>
        <end position="28"/>
    </location>
</feature>
<dbReference type="Pfam" id="PF13906">
    <property type="entry name" value="AA_permease_C"/>
    <property type="match status" value="1"/>
</dbReference>
<dbReference type="KEGG" id="hro:HELRODRAFT_102787"/>
<dbReference type="EnsemblMetazoa" id="HelroT102787">
    <property type="protein sequence ID" value="HelroP102787"/>
    <property type="gene ID" value="HelroG102787"/>
</dbReference>
<dbReference type="OrthoDB" id="3900342at2759"/>
<feature type="compositionally biased region" description="Acidic residues" evidence="1">
    <location>
        <begin position="63"/>
        <end position="80"/>
    </location>
</feature>
<evidence type="ECO:0000313" key="5">
    <source>
        <dbReference type="EnsemblMetazoa" id="HelroP102787"/>
    </source>
</evidence>
<reference evidence="6" key="1">
    <citation type="submission" date="2012-12" db="EMBL/GenBank/DDBJ databases">
        <authorList>
            <person name="Hellsten U."/>
            <person name="Grimwood J."/>
            <person name="Chapman J.A."/>
            <person name="Shapiro H."/>
            <person name="Aerts A."/>
            <person name="Otillar R.P."/>
            <person name="Terry A.Y."/>
            <person name="Boore J.L."/>
            <person name="Simakov O."/>
            <person name="Marletaz F."/>
            <person name="Cho S.-J."/>
            <person name="Edsinger-Gonzales E."/>
            <person name="Havlak P."/>
            <person name="Kuo D.-H."/>
            <person name="Larsson T."/>
            <person name="Lv J."/>
            <person name="Arendt D."/>
            <person name="Savage R."/>
            <person name="Osoegawa K."/>
            <person name="de Jong P."/>
            <person name="Lindberg D.R."/>
            <person name="Seaver E.C."/>
            <person name="Weisblat D.A."/>
            <person name="Putnam N.H."/>
            <person name="Grigoriev I.V."/>
            <person name="Rokhsar D.S."/>
        </authorList>
    </citation>
    <scope>NUCLEOTIDE SEQUENCE</scope>
</reference>
<protein>
    <recommendedName>
        <fullName evidence="3">Cationic amino acid transporter C-terminal domain-containing protein</fullName>
    </recommendedName>
</protein>
<keyword evidence="2" id="KW-1133">Transmembrane helix</keyword>
<keyword evidence="2" id="KW-0472">Membrane</keyword>
<dbReference type="InterPro" id="IPR029485">
    <property type="entry name" value="CAT_C"/>
</dbReference>
<accession>T1EDB8</accession>
<reference evidence="4 6" key="2">
    <citation type="journal article" date="2013" name="Nature">
        <title>Insights into bilaterian evolution from three spiralian genomes.</title>
        <authorList>
            <person name="Simakov O."/>
            <person name="Marletaz F."/>
            <person name="Cho S.J."/>
            <person name="Edsinger-Gonzales E."/>
            <person name="Havlak P."/>
            <person name="Hellsten U."/>
            <person name="Kuo D.H."/>
            <person name="Larsson T."/>
            <person name="Lv J."/>
            <person name="Arendt D."/>
            <person name="Savage R."/>
            <person name="Osoegawa K."/>
            <person name="de Jong P."/>
            <person name="Grimwood J."/>
            <person name="Chapman J.A."/>
            <person name="Shapiro H."/>
            <person name="Aerts A."/>
            <person name="Otillar R.P."/>
            <person name="Terry A.Y."/>
            <person name="Boore J.L."/>
            <person name="Grigoriev I.V."/>
            <person name="Lindberg D.R."/>
            <person name="Seaver E.C."/>
            <person name="Weisblat D.A."/>
            <person name="Putnam N.H."/>
            <person name="Rokhsar D.S."/>
        </authorList>
    </citation>
    <scope>NUCLEOTIDE SEQUENCE</scope>
</reference>
<feature type="domain" description="Cationic amino acid transporter C-terminal" evidence="3">
    <location>
        <begin position="1"/>
        <end position="31"/>
    </location>
</feature>
<organism evidence="5 6">
    <name type="scientific">Helobdella robusta</name>
    <name type="common">Californian leech</name>
    <dbReference type="NCBI Taxonomy" id="6412"/>
    <lineage>
        <taxon>Eukaryota</taxon>
        <taxon>Metazoa</taxon>
        <taxon>Spiralia</taxon>
        <taxon>Lophotrochozoa</taxon>
        <taxon>Annelida</taxon>
        <taxon>Clitellata</taxon>
        <taxon>Hirudinea</taxon>
        <taxon>Rhynchobdellida</taxon>
        <taxon>Glossiphoniidae</taxon>
        <taxon>Helobdella</taxon>
    </lineage>
</organism>
<dbReference type="Proteomes" id="UP000015101">
    <property type="component" value="Unassembled WGS sequence"/>
</dbReference>
<name>T1EDB8_HELRO</name>
<keyword evidence="2" id="KW-0812">Transmembrane</keyword>
<dbReference type="InParanoid" id="T1EDB8"/>
<evidence type="ECO:0000259" key="3">
    <source>
        <dbReference type="Pfam" id="PF13906"/>
    </source>
</evidence>
<sequence>MFKLGRETWIRFIVWLAIGLINYFGYGMRHSRERKQHLHSLAAANHGDVTNVNESAAGGGGASDDDVLNNDDDEVNDEEIVGSFPGASHGHKGSTQRGVRRSFEGYSGRFFDYRQYSVPDERTPLLV</sequence>
<dbReference type="AlphaFoldDB" id="T1EDB8"/>
<dbReference type="EMBL" id="KB097552">
    <property type="protein sequence ID" value="ESN94973.1"/>
    <property type="molecule type" value="Genomic_DNA"/>
</dbReference>
<evidence type="ECO:0000256" key="1">
    <source>
        <dbReference type="SAM" id="MobiDB-lite"/>
    </source>
</evidence>
<dbReference type="EMBL" id="AMQM01006997">
    <property type="status" value="NOT_ANNOTATED_CDS"/>
    <property type="molecule type" value="Genomic_DNA"/>
</dbReference>
<evidence type="ECO:0000313" key="6">
    <source>
        <dbReference type="Proteomes" id="UP000015101"/>
    </source>
</evidence>
<dbReference type="HOGENOM" id="CLU_1972901_0_0_1"/>
<feature type="region of interest" description="Disordered" evidence="1">
    <location>
        <begin position="49"/>
        <end position="100"/>
    </location>
</feature>
<proteinExistence type="predicted"/>
<dbReference type="RefSeq" id="XP_009026872.1">
    <property type="nucleotide sequence ID" value="XM_009028624.1"/>
</dbReference>
<gene>
    <name evidence="5" type="primary">20194570</name>
    <name evidence="4" type="ORF">HELRODRAFT_102787</name>
</gene>
<dbReference type="GeneID" id="20194570"/>
<dbReference type="STRING" id="6412.T1EDB8"/>
<evidence type="ECO:0000313" key="4">
    <source>
        <dbReference type="EMBL" id="ESN94973.1"/>
    </source>
</evidence>
<dbReference type="CTD" id="20194570"/>
<feature type="compositionally biased region" description="Basic residues" evidence="1">
    <location>
        <begin position="89"/>
        <end position="100"/>
    </location>
</feature>
<evidence type="ECO:0000256" key="2">
    <source>
        <dbReference type="SAM" id="Phobius"/>
    </source>
</evidence>